<dbReference type="Gene3D" id="2.40.30.170">
    <property type="match status" value="1"/>
</dbReference>
<dbReference type="InterPro" id="IPR058625">
    <property type="entry name" value="MdtA-like_BSH"/>
</dbReference>
<dbReference type="Gene3D" id="2.40.50.100">
    <property type="match status" value="2"/>
</dbReference>
<feature type="compositionally biased region" description="Polar residues" evidence="2">
    <location>
        <begin position="358"/>
        <end position="367"/>
    </location>
</feature>
<feature type="region of interest" description="Disordered" evidence="2">
    <location>
        <begin position="358"/>
        <end position="395"/>
    </location>
</feature>
<protein>
    <submittedName>
        <fullName evidence="5">RND family efflux transporter MFP subunit</fullName>
    </submittedName>
</protein>
<dbReference type="RefSeq" id="WP_110024515.1">
    <property type="nucleotide sequence ID" value="NZ_QGTS01000001.1"/>
</dbReference>
<dbReference type="GO" id="GO:0015562">
    <property type="term" value="F:efflux transmembrane transporter activity"/>
    <property type="evidence" value="ECO:0007669"/>
    <property type="project" value="TreeGrafter"/>
</dbReference>
<dbReference type="PANTHER" id="PTHR30469:SF15">
    <property type="entry name" value="HLYD FAMILY OF SECRETION PROTEINS"/>
    <property type="match status" value="1"/>
</dbReference>
<dbReference type="AlphaFoldDB" id="A0A317Q7R2"/>
<accession>A0A317Q7R2</accession>
<comment type="similarity">
    <text evidence="1">Belongs to the membrane fusion protein (MFP) (TC 8.A.1) family.</text>
</comment>
<gene>
    <name evidence="5" type="ORF">DES37_101179</name>
</gene>
<sequence length="395" mass="43483">MQWPVTLKQTLLNNAGKISVLLLLAAMLCTIGYLLPKRTQVFRPTREVLHQSFSGAGEMAALNQAQLSSKTPLRLQSLLVDTGDKVKRGELLAQFDDQELQADEQAAKAALDGAVSSEAAAHTNWLRQQHIEQQAKDDDRRAHILARTGKGAISQSDLENAKTSLQTAQLDLASARFQWQQAQHAHTEAQAQWRAAQSRLADTRMVAPFSGLITGRKCSEGDIISPGTACIELTDTQSLYISARFDESVLGTIQVGDSCEVFLRSHPNQALHGYVERINRSVDSDTREFTANIGLPALPPGWALGERAVVVLHHTSAQPVLTLPEHLLTHANRETWVWLLDKGHAVLRKVQIGQHTEQASEITQGVTPDSLVLPPAHYRPGRRISPVRSEDESRD</sequence>
<dbReference type="OrthoDB" id="9791520at2"/>
<keyword evidence="3" id="KW-0472">Membrane</keyword>
<keyword evidence="3" id="KW-0812">Transmembrane</keyword>
<evidence type="ECO:0000256" key="1">
    <source>
        <dbReference type="ARBA" id="ARBA00009477"/>
    </source>
</evidence>
<keyword evidence="3" id="KW-1133">Transmembrane helix</keyword>
<dbReference type="Proteomes" id="UP000246744">
    <property type="component" value="Unassembled WGS sequence"/>
</dbReference>
<comment type="caution">
    <text evidence="5">The sequence shown here is derived from an EMBL/GenBank/DDBJ whole genome shotgun (WGS) entry which is preliminary data.</text>
</comment>
<dbReference type="Pfam" id="PF25917">
    <property type="entry name" value="BSH_RND"/>
    <property type="match status" value="1"/>
</dbReference>
<dbReference type="Gene3D" id="2.40.420.20">
    <property type="match status" value="1"/>
</dbReference>
<feature type="domain" description="Multidrug resistance protein MdtA-like barrel-sandwich hybrid" evidence="4">
    <location>
        <begin position="66"/>
        <end position="230"/>
    </location>
</feature>
<proteinExistence type="inferred from homology"/>
<name>A0A317Q7R2_9ENTR</name>
<dbReference type="NCBIfam" id="TIGR01730">
    <property type="entry name" value="RND_mfp"/>
    <property type="match status" value="1"/>
</dbReference>
<dbReference type="GO" id="GO:1990281">
    <property type="term" value="C:efflux pump complex"/>
    <property type="evidence" value="ECO:0007669"/>
    <property type="project" value="TreeGrafter"/>
</dbReference>
<dbReference type="SUPFAM" id="SSF111369">
    <property type="entry name" value="HlyD-like secretion proteins"/>
    <property type="match status" value="1"/>
</dbReference>
<evidence type="ECO:0000256" key="3">
    <source>
        <dbReference type="SAM" id="Phobius"/>
    </source>
</evidence>
<keyword evidence="6" id="KW-1185">Reference proteome</keyword>
<dbReference type="InterPro" id="IPR006143">
    <property type="entry name" value="RND_pump_MFP"/>
</dbReference>
<evidence type="ECO:0000313" key="6">
    <source>
        <dbReference type="Proteomes" id="UP000246744"/>
    </source>
</evidence>
<evidence type="ECO:0000313" key="5">
    <source>
        <dbReference type="EMBL" id="PWW12611.1"/>
    </source>
</evidence>
<feature type="transmembrane region" description="Helical" evidence="3">
    <location>
        <begin position="18"/>
        <end position="36"/>
    </location>
</feature>
<dbReference type="PANTHER" id="PTHR30469">
    <property type="entry name" value="MULTIDRUG RESISTANCE PROTEIN MDTA"/>
    <property type="match status" value="1"/>
</dbReference>
<evidence type="ECO:0000259" key="4">
    <source>
        <dbReference type="Pfam" id="PF25917"/>
    </source>
</evidence>
<reference evidence="5 6" key="1">
    <citation type="submission" date="2018-05" db="EMBL/GenBank/DDBJ databases">
        <title>Genomic Encyclopedia of Type Strains, Phase IV (KMG-IV): sequencing the most valuable type-strain genomes for metagenomic binning, comparative biology and taxonomic classification.</title>
        <authorList>
            <person name="Goeker M."/>
        </authorList>
    </citation>
    <scope>NUCLEOTIDE SEQUENCE [LARGE SCALE GENOMIC DNA]</scope>
    <source>
        <strain evidence="5 6">DSM 19579</strain>
    </source>
</reference>
<organism evidence="5 6">
    <name type="scientific">Mangrovibacter plantisponsor</name>
    <dbReference type="NCBI Taxonomy" id="451513"/>
    <lineage>
        <taxon>Bacteria</taxon>
        <taxon>Pseudomonadati</taxon>
        <taxon>Pseudomonadota</taxon>
        <taxon>Gammaproteobacteria</taxon>
        <taxon>Enterobacterales</taxon>
        <taxon>Enterobacteriaceae</taxon>
        <taxon>Mangrovibacter</taxon>
    </lineage>
</organism>
<dbReference type="EMBL" id="QGTS01000001">
    <property type="protein sequence ID" value="PWW12611.1"/>
    <property type="molecule type" value="Genomic_DNA"/>
</dbReference>
<evidence type="ECO:0000256" key="2">
    <source>
        <dbReference type="SAM" id="MobiDB-lite"/>
    </source>
</evidence>